<feature type="coiled-coil region" evidence="2">
    <location>
        <begin position="54"/>
        <end position="197"/>
    </location>
</feature>
<keyword evidence="1 2" id="KW-0175">Coiled coil</keyword>
<dbReference type="Ensembl" id="ENSCVAT00000024563.1">
    <property type="protein sequence ID" value="ENSCVAP00000016241.1"/>
    <property type="gene ID" value="ENSCVAG00000019166.1"/>
</dbReference>
<dbReference type="InterPro" id="IPR039497">
    <property type="entry name" value="CC144C-like_CC_dom"/>
</dbReference>
<dbReference type="Pfam" id="PF14915">
    <property type="entry name" value="CCDC144C"/>
    <property type="match status" value="1"/>
</dbReference>
<feature type="coiled-coil region" evidence="2">
    <location>
        <begin position="232"/>
        <end position="405"/>
    </location>
</feature>
<evidence type="ECO:0000256" key="2">
    <source>
        <dbReference type="SAM" id="Coils"/>
    </source>
</evidence>
<dbReference type="PANTHER" id="PTHR22245:SF3">
    <property type="entry name" value="COILED-COIL DOMAIN-CONTAINING PROTEIN 144A-RELATED"/>
    <property type="match status" value="1"/>
</dbReference>
<dbReference type="STRING" id="28743.ENSCVAP00000016241"/>
<dbReference type="AlphaFoldDB" id="A0A3Q2DBA1"/>
<evidence type="ECO:0000259" key="4">
    <source>
        <dbReference type="Pfam" id="PF14915"/>
    </source>
</evidence>
<keyword evidence="6" id="KW-1185">Reference proteome</keyword>
<dbReference type="GeneTree" id="ENSGT00940000163982"/>
<dbReference type="OMA" id="IEWEHEL"/>
<reference evidence="5" key="2">
    <citation type="submission" date="2025-09" db="UniProtKB">
        <authorList>
            <consortium name="Ensembl"/>
        </authorList>
    </citation>
    <scope>IDENTIFICATION</scope>
</reference>
<protein>
    <recommendedName>
        <fullName evidence="4">CCDC144C-like coiled-coil domain-containing protein</fullName>
    </recommendedName>
</protein>
<organism evidence="5 6">
    <name type="scientific">Cyprinodon variegatus</name>
    <name type="common">Sheepshead minnow</name>
    <dbReference type="NCBI Taxonomy" id="28743"/>
    <lineage>
        <taxon>Eukaryota</taxon>
        <taxon>Metazoa</taxon>
        <taxon>Chordata</taxon>
        <taxon>Craniata</taxon>
        <taxon>Vertebrata</taxon>
        <taxon>Euteleostomi</taxon>
        <taxon>Actinopterygii</taxon>
        <taxon>Neopterygii</taxon>
        <taxon>Teleostei</taxon>
        <taxon>Neoteleostei</taxon>
        <taxon>Acanthomorphata</taxon>
        <taxon>Ovalentaria</taxon>
        <taxon>Atherinomorphae</taxon>
        <taxon>Cyprinodontiformes</taxon>
        <taxon>Cyprinodontidae</taxon>
        <taxon>Cyprinodon</taxon>
    </lineage>
</organism>
<name>A0A3Q2DBA1_CYPVA</name>
<feature type="domain" description="CCDC144C-like coiled-coil" evidence="4">
    <location>
        <begin position="122"/>
        <end position="362"/>
    </location>
</feature>
<reference evidence="5" key="1">
    <citation type="submission" date="2025-08" db="UniProtKB">
        <authorList>
            <consortium name="Ensembl"/>
        </authorList>
    </citation>
    <scope>IDENTIFICATION</scope>
</reference>
<feature type="region of interest" description="Disordered" evidence="3">
    <location>
        <begin position="1"/>
        <end position="33"/>
    </location>
</feature>
<evidence type="ECO:0000313" key="6">
    <source>
        <dbReference type="Proteomes" id="UP000265020"/>
    </source>
</evidence>
<feature type="compositionally biased region" description="Acidic residues" evidence="3">
    <location>
        <begin position="7"/>
        <end position="28"/>
    </location>
</feature>
<dbReference type="PANTHER" id="PTHR22245">
    <property type="entry name" value="COILED-COIL DOMAIN-CONTAINING PROTEIN 144A-RELATED"/>
    <property type="match status" value="1"/>
</dbReference>
<dbReference type="InterPro" id="IPR040118">
    <property type="entry name" value="C144A/B/C"/>
</dbReference>
<accession>A0A3Q2DBA1</accession>
<evidence type="ECO:0000256" key="1">
    <source>
        <dbReference type="ARBA" id="ARBA00023054"/>
    </source>
</evidence>
<sequence>MQKPEDIDTADDLDELTESSDTATDDMDSPTSGYRHASLLMQRLTSSTFDSTSITKLQNIFHEYERAIEKVKSRHGYLEEKVSHLEMEREALKGSLEEVKDAKSLLERNQLELQTQVTNLKFQLKQEQENRHNATMMYNATRDKLRRLEEQHQMEVQEKQKVELTLRNVELDMRTLISNLEEEHAETQRLLAQERSTRALQENLLNSHLRKQQEMEVENKRIISSSSEVIPVDDLQGQLEKETSHRNQLEKINEELKDQVASLKGLGRSHDEQERSKRLLEEEVLELRRRLEANQIQREQHRREMEEKAQRDLKDKLEQVNLFLQSQAASQEQLDQLKAANEANLRTQLEQRIQKLEAELGRARSGQLESLNQRESELERYRQLYNEEMRQRKSLAAKLDRLKLSSHFIQFSLFLLHQFTHVKANLLLCTCLASRW</sequence>
<proteinExistence type="predicted"/>
<dbReference type="Proteomes" id="UP000265020">
    <property type="component" value="Unassembled WGS sequence"/>
</dbReference>
<evidence type="ECO:0000313" key="5">
    <source>
        <dbReference type="Ensembl" id="ENSCVAP00000016241.1"/>
    </source>
</evidence>
<evidence type="ECO:0000256" key="3">
    <source>
        <dbReference type="SAM" id="MobiDB-lite"/>
    </source>
</evidence>